<dbReference type="CDD" id="cd03257">
    <property type="entry name" value="ABC_NikE_OppD_transporters"/>
    <property type="match status" value="1"/>
</dbReference>
<feature type="domain" description="ABC transporter" evidence="4">
    <location>
        <begin position="5"/>
        <end position="252"/>
    </location>
</feature>
<dbReference type="PANTHER" id="PTHR43230:SF3">
    <property type="entry name" value="ABC-TYPE DIPEPTIDE_OLIGOPEPTIDE TRANSPORT SYSTEM, ATPASE COMPONENT"/>
    <property type="match status" value="1"/>
</dbReference>
<dbReference type="InterPro" id="IPR003439">
    <property type="entry name" value="ABC_transporter-like_ATP-bd"/>
</dbReference>
<dbReference type="AlphaFoldDB" id="A0A6J4UZG5"/>
<dbReference type="PROSITE" id="PS00211">
    <property type="entry name" value="ABC_TRANSPORTER_1"/>
    <property type="match status" value="1"/>
</dbReference>
<dbReference type="InterPro" id="IPR003593">
    <property type="entry name" value="AAA+_ATPase"/>
</dbReference>
<evidence type="ECO:0000256" key="3">
    <source>
        <dbReference type="ARBA" id="ARBA00022840"/>
    </source>
</evidence>
<accession>A0A6J4UZG5</accession>
<evidence type="ECO:0000313" key="5">
    <source>
        <dbReference type="EMBL" id="CAA9562699.1"/>
    </source>
</evidence>
<keyword evidence="2" id="KW-0547">Nucleotide-binding</keyword>
<dbReference type="InterPro" id="IPR017871">
    <property type="entry name" value="ABC_transporter-like_CS"/>
</dbReference>
<dbReference type="PROSITE" id="PS50893">
    <property type="entry name" value="ABC_TRANSPORTER_2"/>
    <property type="match status" value="1"/>
</dbReference>
<dbReference type="Pfam" id="PF00005">
    <property type="entry name" value="ABC_tran"/>
    <property type="match status" value="1"/>
</dbReference>
<dbReference type="PANTHER" id="PTHR43230">
    <property type="entry name" value="ABC-TYPE DIPEPTIDE/OLIGOPEPTIDE TRANSPORT SYSTEM, ATPASE COMPONENT"/>
    <property type="match status" value="1"/>
</dbReference>
<dbReference type="SMART" id="SM00382">
    <property type="entry name" value="AAA"/>
    <property type="match status" value="1"/>
</dbReference>
<evidence type="ECO:0000256" key="2">
    <source>
        <dbReference type="ARBA" id="ARBA00022741"/>
    </source>
</evidence>
<reference evidence="5" key="1">
    <citation type="submission" date="2020-02" db="EMBL/GenBank/DDBJ databases">
        <authorList>
            <person name="Meier V. D."/>
        </authorList>
    </citation>
    <scope>NUCLEOTIDE SEQUENCE</scope>
    <source>
        <strain evidence="5">AVDCRST_MAG19</strain>
    </source>
</reference>
<dbReference type="GO" id="GO:0015833">
    <property type="term" value="P:peptide transport"/>
    <property type="evidence" value="ECO:0007669"/>
    <property type="project" value="InterPro"/>
</dbReference>
<dbReference type="SUPFAM" id="SSF52540">
    <property type="entry name" value="P-loop containing nucleoside triphosphate hydrolases"/>
    <property type="match status" value="1"/>
</dbReference>
<dbReference type="NCBIfam" id="TIGR01727">
    <property type="entry name" value="oligo_HPY"/>
    <property type="match status" value="1"/>
</dbReference>
<protein>
    <submittedName>
        <fullName evidence="5">Oligopeptide transport ATP-binding protein OppD</fullName>
    </submittedName>
</protein>
<name>A0A6J4UZG5_9BACT</name>
<dbReference type="GO" id="GO:0016887">
    <property type="term" value="F:ATP hydrolysis activity"/>
    <property type="evidence" value="ECO:0007669"/>
    <property type="project" value="InterPro"/>
</dbReference>
<dbReference type="InterPro" id="IPR013563">
    <property type="entry name" value="Oligopep_ABC_C"/>
</dbReference>
<dbReference type="InterPro" id="IPR027417">
    <property type="entry name" value="P-loop_NTPase"/>
</dbReference>
<proteinExistence type="predicted"/>
<gene>
    <name evidence="5" type="ORF">AVDCRST_MAG19-1959</name>
</gene>
<dbReference type="Pfam" id="PF08352">
    <property type="entry name" value="oligo_HPY"/>
    <property type="match status" value="1"/>
</dbReference>
<keyword evidence="1" id="KW-0813">Transport</keyword>
<organism evidence="5">
    <name type="scientific">uncultured Thermomicrobiales bacterium</name>
    <dbReference type="NCBI Taxonomy" id="1645740"/>
    <lineage>
        <taxon>Bacteria</taxon>
        <taxon>Pseudomonadati</taxon>
        <taxon>Thermomicrobiota</taxon>
        <taxon>Thermomicrobia</taxon>
        <taxon>Thermomicrobiales</taxon>
        <taxon>environmental samples</taxon>
    </lineage>
</organism>
<dbReference type="GO" id="GO:0005524">
    <property type="term" value="F:ATP binding"/>
    <property type="evidence" value="ECO:0007669"/>
    <property type="project" value="UniProtKB-KW"/>
</dbReference>
<sequence length="333" mass="36065">MTPLIEADRVTKVFGTGDSATVALENFSFSVDPDAPSITAVAGESGSGKSTAARLLLGFERPTAGAVRYRGQDLHSLSGRDRREFRREVQAIFQDPFGVYNPFYRVDHLLSTPISTFGLAKGKRESSALIETALGTVGLNPSDVLGRFPHQLSGGQRQRITIARALLLRPRLIIADEPVSMVDASLRATILESLLTLYRDFGISFVYITHDLTTAYQIAQDLIVLYRGSVAESGPVATVVKEPQHPYTQLLVRSIPSPDPDQPWEAENAFDDQPEAVAAHGCRFAPRCPHAMPICRDAPPPLYASRGSAVACYLYRDQPVVADAALGSATAAK</sequence>
<keyword evidence="3 5" id="KW-0067">ATP-binding</keyword>
<evidence type="ECO:0000256" key="1">
    <source>
        <dbReference type="ARBA" id="ARBA00022448"/>
    </source>
</evidence>
<dbReference type="EMBL" id="CADCWL010000085">
    <property type="protein sequence ID" value="CAA9562699.1"/>
    <property type="molecule type" value="Genomic_DNA"/>
</dbReference>
<evidence type="ECO:0000259" key="4">
    <source>
        <dbReference type="PROSITE" id="PS50893"/>
    </source>
</evidence>
<dbReference type="Gene3D" id="3.40.50.300">
    <property type="entry name" value="P-loop containing nucleotide triphosphate hydrolases"/>
    <property type="match status" value="1"/>
</dbReference>